<accession>A0A3L6G2B3</accession>
<name>A0A3L6G2B3_MAIZE</name>
<gene>
    <name evidence="2" type="ORF">Zm00014a_044241</name>
</gene>
<evidence type="ECO:0000256" key="1">
    <source>
        <dbReference type="SAM" id="Phobius"/>
    </source>
</evidence>
<organism evidence="2">
    <name type="scientific">Zea mays</name>
    <name type="common">Maize</name>
    <dbReference type="NCBI Taxonomy" id="4577"/>
    <lineage>
        <taxon>Eukaryota</taxon>
        <taxon>Viridiplantae</taxon>
        <taxon>Streptophyta</taxon>
        <taxon>Embryophyta</taxon>
        <taxon>Tracheophyta</taxon>
        <taxon>Spermatophyta</taxon>
        <taxon>Magnoliopsida</taxon>
        <taxon>Liliopsida</taxon>
        <taxon>Poales</taxon>
        <taxon>Poaceae</taxon>
        <taxon>PACMAD clade</taxon>
        <taxon>Panicoideae</taxon>
        <taxon>Andropogonodae</taxon>
        <taxon>Andropogoneae</taxon>
        <taxon>Tripsacinae</taxon>
        <taxon>Zea</taxon>
    </lineage>
</organism>
<comment type="caution">
    <text evidence="2">The sequence shown here is derived from an EMBL/GenBank/DDBJ whole genome shotgun (WGS) entry which is preliminary data.</text>
</comment>
<keyword evidence="1" id="KW-0812">Transmembrane</keyword>
<dbReference type="EMBL" id="NCVQ01000003">
    <property type="protein sequence ID" value="PWZ41255.1"/>
    <property type="molecule type" value="Genomic_DNA"/>
</dbReference>
<dbReference type="AlphaFoldDB" id="A0A3L6G2B3"/>
<sequence>MQVVRQILISWAGCLLKEIWWVWLSRPSELFCHPEMSGFSVMLCSLWASLKHLS</sequence>
<proteinExistence type="predicted"/>
<keyword evidence="1" id="KW-0472">Membrane</keyword>
<reference evidence="2" key="1">
    <citation type="journal article" date="2018" name="Nat. Genet.">
        <title>Extensive intraspecific gene order and gene structural variations between Mo17 and other maize genomes.</title>
        <authorList>
            <person name="Sun S."/>
            <person name="Zhou Y."/>
            <person name="Chen J."/>
            <person name="Shi J."/>
            <person name="Zhao H."/>
            <person name="Zhao H."/>
            <person name="Song W."/>
            <person name="Zhang M."/>
            <person name="Cui Y."/>
            <person name="Dong X."/>
            <person name="Liu H."/>
            <person name="Ma X."/>
            <person name="Jiao Y."/>
            <person name="Wang B."/>
            <person name="Wei X."/>
            <person name="Stein J.C."/>
            <person name="Glaubitz J.C."/>
            <person name="Lu F."/>
            <person name="Yu G."/>
            <person name="Liang C."/>
            <person name="Fengler K."/>
            <person name="Li B."/>
            <person name="Rafalski A."/>
            <person name="Schnable P.S."/>
            <person name="Ware D.H."/>
            <person name="Buckler E.S."/>
            <person name="Lai J."/>
        </authorList>
    </citation>
    <scope>NUCLEOTIDE SEQUENCE [LARGE SCALE GENOMIC DNA]</scope>
    <source>
        <tissue evidence="2">Seedling</tissue>
    </source>
</reference>
<feature type="transmembrane region" description="Helical" evidence="1">
    <location>
        <begin position="7"/>
        <end position="24"/>
    </location>
</feature>
<dbReference type="Proteomes" id="UP000251960">
    <property type="component" value="Chromosome 2"/>
</dbReference>
<protein>
    <submittedName>
        <fullName evidence="2">Uncharacterized protein</fullName>
    </submittedName>
</protein>
<keyword evidence="1" id="KW-1133">Transmembrane helix</keyword>
<evidence type="ECO:0000313" key="2">
    <source>
        <dbReference type="EMBL" id="PWZ41255.1"/>
    </source>
</evidence>